<name>A0ACB9LNS9_BAUVA</name>
<reference evidence="1 2" key="1">
    <citation type="journal article" date="2022" name="DNA Res.">
        <title>Chromosomal-level genome assembly of the orchid tree Bauhinia variegata (Leguminosae; Cercidoideae) supports the allotetraploid origin hypothesis of Bauhinia.</title>
        <authorList>
            <person name="Zhong Y."/>
            <person name="Chen Y."/>
            <person name="Zheng D."/>
            <person name="Pang J."/>
            <person name="Liu Y."/>
            <person name="Luo S."/>
            <person name="Meng S."/>
            <person name="Qian L."/>
            <person name="Wei D."/>
            <person name="Dai S."/>
            <person name="Zhou R."/>
        </authorList>
    </citation>
    <scope>NUCLEOTIDE SEQUENCE [LARGE SCALE GENOMIC DNA]</scope>
    <source>
        <strain evidence="1">BV-YZ2020</strain>
    </source>
</reference>
<comment type="caution">
    <text evidence="1">The sequence shown here is derived from an EMBL/GenBank/DDBJ whole genome shotgun (WGS) entry which is preliminary data.</text>
</comment>
<dbReference type="Proteomes" id="UP000828941">
    <property type="component" value="Chromosome 11"/>
</dbReference>
<organism evidence="1 2">
    <name type="scientific">Bauhinia variegata</name>
    <name type="common">Purple orchid tree</name>
    <name type="synonym">Phanera variegata</name>
    <dbReference type="NCBI Taxonomy" id="167791"/>
    <lineage>
        <taxon>Eukaryota</taxon>
        <taxon>Viridiplantae</taxon>
        <taxon>Streptophyta</taxon>
        <taxon>Embryophyta</taxon>
        <taxon>Tracheophyta</taxon>
        <taxon>Spermatophyta</taxon>
        <taxon>Magnoliopsida</taxon>
        <taxon>eudicotyledons</taxon>
        <taxon>Gunneridae</taxon>
        <taxon>Pentapetalae</taxon>
        <taxon>rosids</taxon>
        <taxon>fabids</taxon>
        <taxon>Fabales</taxon>
        <taxon>Fabaceae</taxon>
        <taxon>Cercidoideae</taxon>
        <taxon>Cercideae</taxon>
        <taxon>Bauhiniinae</taxon>
        <taxon>Bauhinia</taxon>
    </lineage>
</organism>
<dbReference type="EMBL" id="CM039436">
    <property type="protein sequence ID" value="KAI4313187.1"/>
    <property type="molecule type" value="Genomic_DNA"/>
</dbReference>
<evidence type="ECO:0000313" key="2">
    <source>
        <dbReference type="Proteomes" id="UP000828941"/>
    </source>
</evidence>
<protein>
    <submittedName>
        <fullName evidence="1">Uncharacterized protein</fullName>
    </submittedName>
</protein>
<evidence type="ECO:0000313" key="1">
    <source>
        <dbReference type="EMBL" id="KAI4313187.1"/>
    </source>
</evidence>
<proteinExistence type="predicted"/>
<accession>A0ACB9LNS9</accession>
<gene>
    <name evidence="1" type="ORF">L6164_026185</name>
</gene>
<keyword evidence="2" id="KW-1185">Reference proteome</keyword>
<sequence>MRTMRDYMRPLVEDCTLGIRRPTITMNNFEMKPSLIHLVQQNQFRGDKTENPYTHISIFTQICYTLQINGASEEPLNSWYSLSF</sequence>